<dbReference type="Proteomes" id="UP001186974">
    <property type="component" value="Unassembled WGS sequence"/>
</dbReference>
<protein>
    <submittedName>
        <fullName evidence="1">Uncharacterized protein</fullName>
    </submittedName>
</protein>
<gene>
    <name evidence="1" type="ORF">LTS18_009953</name>
</gene>
<name>A0ACC3DX58_9PEZI</name>
<sequence length="136" mass="14936">MDTGPIIEAQPEPLSDMDADLIPDSVVTHSSEVQFSQFDHPFSEGTVEHLEAEDKTICPLIEVEKEGHDSKQPTKPQAGHFQRPLSAGDDVTHGFSFGKASKQAFNFMGTRKPQTEGPQVESELPNSRSVYTPKSI</sequence>
<evidence type="ECO:0000313" key="2">
    <source>
        <dbReference type="Proteomes" id="UP001186974"/>
    </source>
</evidence>
<reference evidence="1" key="1">
    <citation type="submission" date="2024-09" db="EMBL/GenBank/DDBJ databases">
        <title>Black Yeasts Isolated from many extreme environments.</title>
        <authorList>
            <person name="Coleine C."/>
            <person name="Stajich J.E."/>
            <person name="Selbmann L."/>
        </authorList>
    </citation>
    <scope>NUCLEOTIDE SEQUENCE</scope>
    <source>
        <strain evidence="1">CCFEE 5737</strain>
    </source>
</reference>
<accession>A0ACC3DX58</accession>
<organism evidence="1 2">
    <name type="scientific">Coniosporium uncinatum</name>
    <dbReference type="NCBI Taxonomy" id="93489"/>
    <lineage>
        <taxon>Eukaryota</taxon>
        <taxon>Fungi</taxon>
        <taxon>Dikarya</taxon>
        <taxon>Ascomycota</taxon>
        <taxon>Pezizomycotina</taxon>
        <taxon>Dothideomycetes</taxon>
        <taxon>Dothideomycetes incertae sedis</taxon>
        <taxon>Coniosporium</taxon>
    </lineage>
</organism>
<evidence type="ECO:0000313" key="1">
    <source>
        <dbReference type="EMBL" id="KAK3081128.1"/>
    </source>
</evidence>
<proteinExistence type="predicted"/>
<comment type="caution">
    <text evidence="1">The sequence shown here is derived from an EMBL/GenBank/DDBJ whole genome shotgun (WGS) entry which is preliminary data.</text>
</comment>
<keyword evidence="2" id="KW-1185">Reference proteome</keyword>
<dbReference type="EMBL" id="JAWDJW010000274">
    <property type="protein sequence ID" value="KAK3081128.1"/>
    <property type="molecule type" value="Genomic_DNA"/>
</dbReference>